<keyword evidence="1" id="KW-0732">Signal</keyword>
<dbReference type="SUPFAM" id="SSF82199">
    <property type="entry name" value="SET domain"/>
    <property type="match status" value="1"/>
</dbReference>
<dbReference type="Pfam" id="PF00856">
    <property type="entry name" value="SET"/>
    <property type="match status" value="1"/>
</dbReference>
<accession>A0AAE0XFR8</accession>
<gene>
    <name evidence="3" type="ORF">B0T22DRAFT_495738</name>
</gene>
<dbReference type="PROSITE" id="PS50280">
    <property type="entry name" value="SET"/>
    <property type="match status" value="1"/>
</dbReference>
<evidence type="ECO:0000313" key="3">
    <source>
        <dbReference type="EMBL" id="KAK3692639.1"/>
    </source>
</evidence>
<organism evidence="3 4">
    <name type="scientific">Podospora appendiculata</name>
    <dbReference type="NCBI Taxonomy" id="314037"/>
    <lineage>
        <taxon>Eukaryota</taxon>
        <taxon>Fungi</taxon>
        <taxon>Dikarya</taxon>
        <taxon>Ascomycota</taxon>
        <taxon>Pezizomycotina</taxon>
        <taxon>Sordariomycetes</taxon>
        <taxon>Sordariomycetidae</taxon>
        <taxon>Sordariales</taxon>
        <taxon>Podosporaceae</taxon>
        <taxon>Podospora</taxon>
    </lineage>
</organism>
<dbReference type="EMBL" id="JAULSO010000001">
    <property type="protein sequence ID" value="KAK3692639.1"/>
    <property type="molecule type" value="Genomic_DNA"/>
</dbReference>
<comment type="caution">
    <text evidence="3">The sequence shown here is derived from an EMBL/GenBank/DDBJ whole genome shotgun (WGS) entry which is preliminary data.</text>
</comment>
<dbReference type="InterPro" id="IPR001214">
    <property type="entry name" value="SET_dom"/>
</dbReference>
<feature type="signal peptide" evidence="1">
    <location>
        <begin position="1"/>
        <end position="20"/>
    </location>
</feature>
<proteinExistence type="predicted"/>
<feature type="chain" id="PRO_5042025492" description="SET domain-containing protein" evidence="1">
    <location>
        <begin position="21"/>
        <end position="404"/>
    </location>
</feature>
<dbReference type="SMART" id="SM00317">
    <property type="entry name" value="SET"/>
    <property type="match status" value="1"/>
</dbReference>
<dbReference type="CDD" id="cd20071">
    <property type="entry name" value="SET_SMYD"/>
    <property type="match status" value="1"/>
</dbReference>
<dbReference type="AlphaFoldDB" id="A0AAE0XFR8"/>
<feature type="domain" description="SET" evidence="2">
    <location>
        <begin position="88"/>
        <end position="244"/>
    </location>
</feature>
<dbReference type="Proteomes" id="UP001270362">
    <property type="component" value="Unassembled WGS sequence"/>
</dbReference>
<name>A0AAE0XFR8_9PEZI</name>
<dbReference type="Gene3D" id="2.170.270.10">
    <property type="entry name" value="SET domain"/>
    <property type="match status" value="1"/>
</dbReference>
<reference evidence="3" key="1">
    <citation type="journal article" date="2023" name="Mol. Phylogenet. Evol.">
        <title>Genome-scale phylogeny and comparative genomics of the fungal order Sordariales.</title>
        <authorList>
            <person name="Hensen N."/>
            <person name="Bonometti L."/>
            <person name="Westerberg I."/>
            <person name="Brannstrom I.O."/>
            <person name="Guillou S."/>
            <person name="Cros-Aarteil S."/>
            <person name="Calhoun S."/>
            <person name="Haridas S."/>
            <person name="Kuo A."/>
            <person name="Mondo S."/>
            <person name="Pangilinan J."/>
            <person name="Riley R."/>
            <person name="LaButti K."/>
            <person name="Andreopoulos B."/>
            <person name="Lipzen A."/>
            <person name="Chen C."/>
            <person name="Yan M."/>
            <person name="Daum C."/>
            <person name="Ng V."/>
            <person name="Clum A."/>
            <person name="Steindorff A."/>
            <person name="Ohm R.A."/>
            <person name="Martin F."/>
            <person name="Silar P."/>
            <person name="Natvig D.O."/>
            <person name="Lalanne C."/>
            <person name="Gautier V."/>
            <person name="Ament-Velasquez S.L."/>
            <person name="Kruys A."/>
            <person name="Hutchinson M.I."/>
            <person name="Powell A.J."/>
            <person name="Barry K."/>
            <person name="Miller A.N."/>
            <person name="Grigoriev I.V."/>
            <person name="Debuchy R."/>
            <person name="Gladieux P."/>
            <person name="Hiltunen Thoren M."/>
            <person name="Johannesson H."/>
        </authorList>
    </citation>
    <scope>NUCLEOTIDE SEQUENCE</scope>
    <source>
        <strain evidence="3">CBS 314.62</strain>
    </source>
</reference>
<sequence>MKFSVFLSHATLALAHRAHAWTRSAPCFQSSKTDDKICVFLDAEFAEGRGTSFIMTAKRAAYLATHPAFTDPDSVKGINQDLVRTTPARYDMKEFPGKGMGLVAKDHIRRGDLIMANTVSLMIDYRALNELPREQYMQLQAYAVDFLPWPHRAALLNLSIHDGTNLSHVAMIDKITTTNAFDIDPDAGDEDQDNSFFVVFPEIARMNHECRPNADYYFDHATLTQYIHAIRPISPGEEITLSYIDPVKKRAARQRRLRTWGFQCICHHCTQERARVEASDARIRQINQIKPEFRNWEADSRANPQMAELLISLFEQEQLWGMMYEAYTFAAMEFNGAGDPWTAAKYARLAVEWGLWSVGEKNDDVVEMASLAADPLAHWSWMLRSKRSGGWEKSKSDDDEDDDE</sequence>
<dbReference type="PANTHER" id="PTHR47332">
    <property type="entry name" value="SET DOMAIN-CONTAINING PROTEIN 5"/>
    <property type="match status" value="1"/>
</dbReference>
<dbReference type="InterPro" id="IPR053185">
    <property type="entry name" value="SET_domain_protein"/>
</dbReference>
<dbReference type="PANTHER" id="PTHR47332:SF6">
    <property type="entry name" value="SET DOMAIN-CONTAINING PROTEIN"/>
    <property type="match status" value="1"/>
</dbReference>
<evidence type="ECO:0000256" key="1">
    <source>
        <dbReference type="SAM" id="SignalP"/>
    </source>
</evidence>
<protein>
    <recommendedName>
        <fullName evidence="2">SET domain-containing protein</fullName>
    </recommendedName>
</protein>
<reference evidence="3" key="2">
    <citation type="submission" date="2023-06" db="EMBL/GenBank/DDBJ databases">
        <authorList>
            <consortium name="Lawrence Berkeley National Laboratory"/>
            <person name="Haridas S."/>
            <person name="Hensen N."/>
            <person name="Bonometti L."/>
            <person name="Westerberg I."/>
            <person name="Brannstrom I.O."/>
            <person name="Guillou S."/>
            <person name="Cros-Aarteil S."/>
            <person name="Calhoun S."/>
            <person name="Kuo A."/>
            <person name="Mondo S."/>
            <person name="Pangilinan J."/>
            <person name="Riley R."/>
            <person name="Labutti K."/>
            <person name="Andreopoulos B."/>
            <person name="Lipzen A."/>
            <person name="Chen C."/>
            <person name="Yanf M."/>
            <person name="Daum C."/>
            <person name="Ng V."/>
            <person name="Clum A."/>
            <person name="Steindorff A."/>
            <person name="Ohm R."/>
            <person name="Martin F."/>
            <person name="Silar P."/>
            <person name="Natvig D."/>
            <person name="Lalanne C."/>
            <person name="Gautier V."/>
            <person name="Ament-Velasquez S.L."/>
            <person name="Kruys A."/>
            <person name="Hutchinson M.I."/>
            <person name="Powell A.J."/>
            <person name="Barry K."/>
            <person name="Miller A.N."/>
            <person name="Grigoriev I.V."/>
            <person name="Debuchy R."/>
            <person name="Gladieux P."/>
            <person name="Thoren M.H."/>
            <person name="Johannesson H."/>
        </authorList>
    </citation>
    <scope>NUCLEOTIDE SEQUENCE</scope>
    <source>
        <strain evidence="3">CBS 314.62</strain>
    </source>
</reference>
<keyword evidence="4" id="KW-1185">Reference proteome</keyword>
<evidence type="ECO:0000259" key="2">
    <source>
        <dbReference type="PROSITE" id="PS50280"/>
    </source>
</evidence>
<dbReference type="InterPro" id="IPR046341">
    <property type="entry name" value="SET_dom_sf"/>
</dbReference>
<evidence type="ECO:0000313" key="4">
    <source>
        <dbReference type="Proteomes" id="UP001270362"/>
    </source>
</evidence>